<dbReference type="GO" id="GO:0001530">
    <property type="term" value="F:lipopolysaccharide binding"/>
    <property type="evidence" value="ECO:0007669"/>
    <property type="project" value="TreeGrafter"/>
</dbReference>
<dbReference type="FunFam" id="4.10.1060.10:FF:000059">
    <property type="entry name" value="Zinc finger Ran-binding domain-containing protein 2"/>
    <property type="match status" value="1"/>
</dbReference>
<dbReference type="Proteomes" id="UP000719412">
    <property type="component" value="Unassembled WGS sequence"/>
</dbReference>
<feature type="domain" description="RanBP2-type" evidence="10">
    <location>
        <begin position="390"/>
        <end position="419"/>
    </location>
</feature>
<evidence type="ECO:0000256" key="9">
    <source>
        <dbReference type="SAM" id="MobiDB-lite"/>
    </source>
</evidence>
<feature type="compositionally biased region" description="Basic residues" evidence="9">
    <location>
        <begin position="521"/>
        <end position="530"/>
    </location>
</feature>
<dbReference type="SUPFAM" id="SSF90209">
    <property type="entry name" value="Ran binding protein zinc finger-like"/>
    <property type="match status" value="2"/>
</dbReference>
<keyword evidence="12" id="KW-1185">Reference proteome</keyword>
<feature type="compositionally biased region" description="Basic and acidic residues" evidence="9">
    <location>
        <begin position="459"/>
        <end position="468"/>
    </location>
</feature>
<feature type="region of interest" description="Disordered" evidence="9">
    <location>
        <begin position="302"/>
        <end position="334"/>
    </location>
</feature>
<comment type="caution">
    <text evidence="11">The sequence shown here is derived from an EMBL/GenBank/DDBJ whole genome shotgun (WGS) entry which is preliminary data.</text>
</comment>
<accession>A0A8J6HK31</accession>
<evidence type="ECO:0000313" key="11">
    <source>
        <dbReference type="EMBL" id="KAH0815792.1"/>
    </source>
</evidence>
<evidence type="ECO:0000256" key="6">
    <source>
        <dbReference type="ARBA" id="ARBA00022884"/>
    </source>
</evidence>
<dbReference type="GO" id="GO:0003723">
    <property type="term" value="F:RNA binding"/>
    <property type="evidence" value="ECO:0007669"/>
    <property type="project" value="UniProtKB-KW"/>
</dbReference>
<dbReference type="GO" id="GO:0005634">
    <property type="term" value="C:nucleus"/>
    <property type="evidence" value="ECO:0007669"/>
    <property type="project" value="UniProtKB-SubCell"/>
</dbReference>
<keyword evidence="5" id="KW-0862">Zinc</keyword>
<keyword evidence="7" id="KW-0539">Nucleus</keyword>
<dbReference type="InterPro" id="IPR036443">
    <property type="entry name" value="Znf_RanBP2_sf"/>
</dbReference>
<evidence type="ECO:0000256" key="5">
    <source>
        <dbReference type="ARBA" id="ARBA00022833"/>
    </source>
</evidence>
<evidence type="ECO:0000256" key="1">
    <source>
        <dbReference type="ARBA" id="ARBA00004123"/>
    </source>
</evidence>
<evidence type="ECO:0000256" key="4">
    <source>
        <dbReference type="ARBA" id="ARBA00022771"/>
    </source>
</evidence>
<feature type="region of interest" description="Disordered" evidence="9">
    <location>
        <begin position="439"/>
        <end position="537"/>
    </location>
</feature>
<evidence type="ECO:0000256" key="7">
    <source>
        <dbReference type="ARBA" id="ARBA00023242"/>
    </source>
</evidence>
<dbReference type="FunFam" id="4.10.1060.10:FF:000004">
    <property type="entry name" value="Zinc finger Ran-binding domain-containing protein 2"/>
    <property type="match status" value="1"/>
</dbReference>
<dbReference type="SMART" id="SM00547">
    <property type="entry name" value="ZnF_RBZ"/>
    <property type="match status" value="2"/>
</dbReference>
<comment type="subcellular location">
    <subcellularLocation>
        <location evidence="1">Nucleus</location>
    </subcellularLocation>
</comment>
<proteinExistence type="predicted"/>
<evidence type="ECO:0000256" key="3">
    <source>
        <dbReference type="ARBA" id="ARBA00022737"/>
    </source>
</evidence>
<dbReference type="PANTHER" id="PTHR12999:SF17">
    <property type="entry name" value="ZINC FINGER RAN-BINDING DOMAIN-CONTAINING PROTEIN 2"/>
    <property type="match status" value="1"/>
</dbReference>
<keyword evidence="6" id="KW-0694">RNA-binding</keyword>
<protein>
    <recommendedName>
        <fullName evidence="10">RanBP2-type domain-containing protein</fullName>
    </recommendedName>
</protein>
<dbReference type="PROSITE" id="PS01358">
    <property type="entry name" value="ZF_RANBP2_1"/>
    <property type="match status" value="2"/>
</dbReference>
<gene>
    <name evidence="11" type="ORF">GEV33_006999</name>
</gene>
<dbReference type="EMBL" id="JABDTM020022581">
    <property type="protein sequence ID" value="KAH0815792.1"/>
    <property type="molecule type" value="Genomic_DNA"/>
</dbReference>
<dbReference type="PANTHER" id="PTHR12999">
    <property type="entry name" value="ZINC FINGER RAN-BINDING DOMAIN-CONTAINING PROTEIN 2 ZRANB2-RELATED"/>
    <property type="match status" value="1"/>
</dbReference>
<dbReference type="Pfam" id="PF00641">
    <property type="entry name" value="Zn_ribbon_RanBP"/>
    <property type="match status" value="2"/>
</dbReference>
<dbReference type="GO" id="GO:0008270">
    <property type="term" value="F:zinc ion binding"/>
    <property type="evidence" value="ECO:0007669"/>
    <property type="project" value="UniProtKB-KW"/>
</dbReference>
<evidence type="ECO:0000256" key="2">
    <source>
        <dbReference type="ARBA" id="ARBA00022723"/>
    </source>
</evidence>
<feature type="domain" description="RanBP2-type" evidence="10">
    <location>
        <begin position="335"/>
        <end position="364"/>
    </location>
</feature>
<feature type="compositionally biased region" description="Acidic residues" evidence="9">
    <location>
        <begin position="480"/>
        <end position="496"/>
    </location>
</feature>
<organism evidence="11 12">
    <name type="scientific">Tenebrio molitor</name>
    <name type="common">Yellow mealworm beetle</name>
    <dbReference type="NCBI Taxonomy" id="7067"/>
    <lineage>
        <taxon>Eukaryota</taxon>
        <taxon>Metazoa</taxon>
        <taxon>Ecdysozoa</taxon>
        <taxon>Arthropoda</taxon>
        <taxon>Hexapoda</taxon>
        <taxon>Insecta</taxon>
        <taxon>Pterygota</taxon>
        <taxon>Neoptera</taxon>
        <taxon>Endopterygota</taxon>
        <taxon>Coleoptera</taxon>
        <taxon>Polyphaga</taxon>
        <taxon>Cucujiformia</taxon>
        <taxon>Tenebrionidae</taxon>
        <taxon>Tenebrio</taxon>
    </lineage>
</organism>
<dbReference type="AlphaFoldDB" id="A0A8J6HK31"/>
<dbReference type="InterPro" id="IPR001876">
    <property type="entry name" value="Znf_RanBP2"/>
</dbReference>
<keyword evidence="2" id="KW-0479">Metal-binding</keyword>
<reference evidence="11" key="2">
    <citation type="submission" date="2021-08" db="EMBL/GenBank/DDBJ databases">
        <authorList>
            <person name="Eriksson T."/>
        </authorList>
    </citation>
    <scope>NUCLEOTIDE SEQUENCE</scope>
    <source>
        <strain evidence="11">Stoneville</strain>
        <tissue evidence="11">Whole head</tissue>
    </source>
</reference>
<dbReference type="Gene3D" id="4.10.1060.10">
    <property type="entry name" value="Zinc finger, RanBP2-type"/>
    <property type="match status" value="2"/>
</dbReference>
<evidence type="ECO:0000313" key="12">
    <source>
        <dbReference type="Proteomes" id="UP000719412"/>
    </source>
</evidence>
<evidence type="ECO:0000259" key="10">
    <source>
        <dbReference type="PROSITE" id="PS50199"/>
    </source>
</evidence>
<sequence>MRFEKCDFHRIAYIFSTTSFCLLSLAGKDTSFIPPEGGRAAEASQSLFSYPDGMGTGCPPVELVEFVVSFVALGALDEPSTCFGVVKFVDTETVVACSVDDYLSGILGEDVDYRINKKEHGHLEEFVATCASHHLRNKTVQGLRCRESNFSRFFIELTRDEVRSGANTEAPSSPVATPTLRNRFRTRCEFSDSIVPQVAVYAAKSIIFTDLTPSPIASATISSSRLIGAKAGVPRGQGRLRNRPKTHIHSGVGRRFGRVREDSLAELPGRIKYFTGKLGMFAGKGVLTVMDKGIKKSFRFGSRPRSARFPPAASMEEAELTPPPSQSIKISSTSNEGDWTCPDCGNINFARRNNCNRCYKSRGPASAVKKRKLGHEIGKAAAEKSRGLFSADDWQCNKCGNVNWARRQQCNVCNAPKFGEVEERTGFGGGYNDRGVVEYKEHEESDDEYDEFGRRKKKKSEESEKNDTIKTPPKPVVVAPDEEEEEEEDEDDDEDGDLSKYDLSDWGDSGETNNKTNNSRAKSRSRSRGHTRADDFSVQLRFDTVISRCDRGKGSEGALVHTYL</sequence>
<name>A0A8J6HK31_TENMO</name>
<evidence type="ECO:0000256" key="8">
    <source>
        <dbReference type="PROSITE-ProRule" id="PRU00322"/>
    </source>
</evidence>
<dbReference type="PROSITE" id="PS50199">
    <property type="entry name" value="ZF_RANBP2_2"/>
    <property type="match status" value="2"/>
</dbReference>
<reference evidence="11" key="1">
    <citation type="journal article" date="2020" name="J Insects Food Feed">
        <title>The yellow mealworm (Tenebrio molitor) genome: a resource for the emerging insects as food and feed industry.</title>
        <authorList>
            <person name="Eriksson T."/>
            <person name="Andere A."/>
            <person name="Kelstrup H."/>
            <person name="Emery V."/>
            <person name="Picard C."/>
        </authorList>
    </citation>
    <scope>NUCLEOTIDE SEQUENCE</scope>
    <source>
        <strain evidence="11">Stoneville</strain>
        <tissue evidence="11">Whole head</tissue>
    </source>
</reference>
<keyword evidence="3" id="KW-0677">Repeat</keyword>
<keyword evidence="4 8" id="KW-0863">Zinc-finger</keyword>